<feature type="region of interest" description="Disordered" evidence="2">
    <location>
        <begin position="190"/>
        <end position="242"/>
    </location>
</feature>
<evidence type="ECO:0000256" key="2">
    <source>
        <dbReference type="SAM" id="MobiDB-lite"/>
    </source>
</evidence>
<dbReference type="InterPro" id="IPR038609">
    <property type="entry name" value="HDA1_su2/3_sf"/>
</dbReference>
<organism evidence="3 4">
    <name type="scientific">[Candida] railenensis</name>
    <dbReference type="NCBI Taxonomy" id="45579"/>
    <lineage>
        <taxon>Eukaryota</taxon>
        <taxon>Fungi</taxon>
        <taxon>Dikarya</taxon>
        <taxon>Ascomycota</taxon>
        <taxon>Saccharomycotina</taxon>
        <taxon>Pichiomycetes</taxon>
        <taxon>Debaryomycetaceae</taxon>
        <taxon>Kurtzmaniella</taxon>
    </lineage>
</organism>
<dbReference type="InterPro" id="IPR021006">
    <property type="entry name" value="Hda2/3"/>
</dbReference>
<evidence type="ECO:0000313" key="3">
    <source>
        <dbReference type="EMBL" id="CAH2353545.1"/>
    </source>
</evidence>
<dbReference type="Gene3D" id="1.10.287.1490">
    <property type="match status" value="1"/>
</dbReference>
<accession>A0A9P0VZF4</accession>
<dbReference type="Pfam" id="PF11496">
    <property type="entry name" value="HDA2-3"/>
    <property type="match status" value="1"/>
</dbReference>
<dbReference type="GO" id="GO:0070823">
    <property type="term" value="C:HDA1 complex"/>
    <property type="evidence" value="ECO:0007669"/>
    <property type="project" value="InterPro"/>
</dbReference>
<gene>
    <name evidence="3" type="ORF">CLIB1423_11S02168</name>
</gene>
<sequence length="736" mass="83407">MDLLRILDGTPEPPIIDLHLQNLSTSGDYALPTPMYDFQKELTDQIVSLHYPDILKFCETDSTNDSIMQSLQICYENCILVSVHPYLLINHYMPKNLTSKDISSKLAETSGKFNVLKDLVNVVVGRTSVKRDKNVGIVMYNNGKFFDLVEALLLGSKGNKVIRRYVGNSVKKETKSRAAQAAAAAAAAATSTSNGQSLSTTSGTSSNGSTGTTTPAPPSTPSGRGGKSKAGPVNTTNIHLIPHDGQLTRDQSVLDSTKFDFLIIFDSYVDTESEFVRQLRTQQRGDNECVMIRLIPMKTIEHVQFHYGQKPRKSDKAHLYNLISSIVCLRDHIGILPPDLIPIYNQNLNYLSHTFFDNIIKTEEDNRSHKVEFPAWPLPDLPSIPFFNATDVERSLLTEVQYHYTPYDTSENYNSNGGLTANNNNSMSANISTFGSGYSSSATANTKKTYYQSKRIEQNYVTNPLKNDMNVLSGIMPLSGGASIEVALTHKLIMRMNTTYIQWKLIEKEHQEFLKYQDDNDNGNIVFDIGDRIEGLKKCGRRLSDTKKVLSSIIDDVNHAKFRISSAEKRYQKKSDEIEQAKREIISFESTLKNFISEFKIVSPKLITYYENQIKIWSLQAEIQESLDRIISKKEEKSYMQAEYQNAQNSLFEFKTNMIDLKKENEDLKRKVNELEEQQEEVYSEFKKRKSEIVDEIGPEREKGKLLTIKLGKSWKFLKHTSHLKKRKGRGTPPGR</sequence>
<reference evidence="3" key="1">
    <citation type="submission" date="2022-03" db="EMBL/GenBank/DDBJ databases">
        <authorList>
            <person name="Legras J.-L."/>
            <person name="Devillers H."/>
            <person name="Grondin C."/>
        </authorList>
    </citation>
    <scope>NUCLEOTIDE SEQUENCE</scope>
    <source>
        <strain evidence="3">CLIB 1423</strain>
    </source>
</reference>
<feature type="coiled-coil region" evidence="1">
    <location>
        <begin position="651"/>
        <end position="685"/>
    </location>
</feature>
<dbReference type="AlphaFoldDB" id="A0A9P0VZF4"/>
<feature type="coiled-coil region" evidence="1">
    <location>
        <begin position="564"/>
        <end position="598"/>
    </location>
</feature>
<dbReference type="Proteomes" id="UP000837801">
    <property type="component" value="Unassembled WGS sequence"/>
</dbReference>
<comment type="caution">
    <text evidence="3">The sequence shown here is derived from an EMBL/GenBank/DDBJ whole genome shotgun (WGS) entry which is preliminary data.</text>
</comment>
<dbReference type="EMBL" id="CAKXYY010000011">
    <property type="protein sequence ID" value="CAH2353545.1"/>
    <property type="molecule type" value="Genomic_DNA"/>
</dbReference>
<proteinExistence type="predicted"/>
<dbReference type="Gene3D" id="3.40.50.12360">
    <property type="match status" value="2"/>
</dbReference>
<evidence type="ECO:0000256" key="1">
    <source>
        <dbReference type="SAM" id="Coils"/>
    </source>
</evidence>
<dbReference type="OrthoDB" id="3647690at2759"/>
<protein>
    <submittedName>
        <fullName evidence="3">HDA1 complex subunit 3</fullName>
    </submittedName>
</protein>
<evidence type="ECO:0000313" key="4">
    <source>
        <dbReference type="Proteomes" id="UP000837801"/>
    </source>
</evidence>
<feature type="compositionally biased region" description="Low complexity" evidence="2">
    <location>
        <begin position="190"/>
        <end position="214"/>
    </location>
</feature>
<dbReference type="PRINTS" id="PR02093">
    <property type="entry name" value="HDA1SUBUNIT3"/>
</dbReference>
<dbReference type="InterPro" id="IPR026216">
    <property type="entry name" value="HDA3"/>
</dbReference>
<keyword evidence="4" id="KW-1185">Reference proteome</keyword>
<name>A0A9P0VZF4_9ASCO</name>
<keyword evidence="1" id="KW-0175">Coiled coil</keyword>